<evidence type="ECO:0000256" key="13">
    <source>
        <dbReference type="RuleBase" id="RU003785"/>
    </source>
</evidence>
<keyword evidence="4 10" id="KW-0808">Transferase</keyword>
<protein>
    <recommendedName>
        <fullName evidence="10">tRNA dimethylallyltransferase</fullName>
        <ecNumber evidence="10">2.5.1.75</ecNumber>
    </recommendedName>
    <alternativeName>
        <fullName evidence="10">Dimethylallyl diphosphate:tRNA dimethylallyltransferase</fullName>
        <shortName evidence="10">DMAPP:tRNA dimethylallyltransferase</shortName>
        <shortName evidence="10">DMATase</shortName>
    </alternativeName>
    <alternativeName>
        <fullName evidence="10">Isopentenyl-diphosphate:tRNA isopentenyltransferase</fullName>
        <shortName evidence="10">IPP transferase</shortName>
        <shortName evidence="10">IPPT</shortName>
        <shortName evidence="10">IPTase</shortName>
    </alternativeName>
</protein>
<evidence type="ECO:0000256" key="6">
    <source>
        <dbReference type="ARBA" id="ARBA00022741"/>
    </source>
</evidence>
<evidence type="ECO:0000256" key="11">
    <source>
        <dbReference type="RuleBase" id="RU003783"/>
    </source>
</evidence>
<feature type="site" description="Interaction with substrate tRNA" evidence="10">
    <location>
        <position position="100"/>
    </location>
</feature>
<evidence type="ECO:0000256" key="2">
    <source>
        <dbReference type="ARBA" id="ARBA00003213"/>
    </source>
</evidence>
<reference evidence="15" key="1">
    <citation type="journal article" date="2019" name="Int. J. Syst. Evol. Microbiol.">
        <title>The Global Catalogue of Microorganisms (GCM) 10K type strain sequencing project: providing services to taxonomists for standard genome sequencing and annotation.</title>
        <authorList>
            <consortium name="The Broad Institute Genomics Platform"/>
            <consortium name="The Broad Institute Genome Sequencing Center for Infectious Disease"/>
            <person name="Wu L."/>
            <person name="Ma J."/>
        </authorList>
    </citation>
    <scope>NUCLEOTIDE SEQUENCE [LARGE SCALE GENOMIC DNA]</scope>
    <source>
        <strain evidence="15">KCTC 42255</strain>
    </source>
</reference>
<evidence type="ECO:0000256" key="8">
    <source>
        <dbReference type="ARBA" id="ARBA00022842"/>
    </source>
</evidence>
<keyword evidence="5 10" id="KW-0819">tRNA processing</keyword>
<evidence type="ECO:0000256" key="9">
    <source>
        <dbReference type="ARBA" id="ARBA00049563"/>
    </source>
</evidence>
<keyword evidence="15" id="KW-1185">Reference proteome</keyword>
<dbReference type="Gene3D" id="3.40.50.300">
    <property type="entry name" value="P-loop containing nucleotide triphosphate hydrolases"/>
    <property type="match status" value="1"/>
</dbReference>
<dbReference type="InterPro" id="IPR027417">
    <property type="entry name" value="P-loop_NTPase"/>
</dbReference>
<dbReference type="GO" id="GO:0052381">
    <property type="term" value="F:tRNA dimethylallyltransferase activity"/>
    <property type="evidence" value="ECO:0007669"/>
    <property type="project" value="UniProtKB-EC"/>
</dbReference>
<keyword evidence="6 10" id="KW-0547">Nucleotide-binding</keyword>
<dbReference type="RefSeq" id="WP_379045540.1">
    <property type="nucleotide sequence ID" value="NZ_JBHULZ010000026.1"/>
</dbReference>
<evidence type="ECO:0000256" key="12">
    <source>
        <dbReference type="RuleBase" id="RU003784"/>
    </source>
</evidence>
<dbReference type="Gene3D" id="1.10.20.140">
    <property type="match status" value="1"/>
</dbReference>
<name>A0ABW5SG21_9FLAO</name>
<dbReference type="EC" id="2.5.1.75" evidence="10"/>
<evidence type="ECO:0000256" key="4">
    <source>
        <dbReference type="ARBA" id="ARBA00022679"/>
    </source>
</evidence>
<comment type="caution">
    <text evidence="14">The sequence shown here is derived from an EMBL/GenBank/DDBJ whole genome shotgun (WGS) entry which is preliminary data.</text>
</comment>
<feature type="binding site" evidence="10">
    <location>
        <begin position="9"/>
        <end position="16"/>
    </location>
    <ligand>
        <name>ATP</name>
        <dbReference type="ChEBI" id="CHEBI:30616"/>
    </ligand>
</feature>
<gene>
    <name evidence="10 14" type="primary">miaA</name>
    <name evidence="14" type="ORF">ACFSQ0_05915</name>
</gene>
<keyword evidence="8 10" id="KW-0460">Magnesium</keyword>
<feature type="region of interest" description="Interaction with substrate tRNA" evidence="10">
    <location>
        <begin position="158"/>
        <end position="162"/>
    </location>
</feature>
<dbReference type="EMBL" id="JBHULZ010000026">
    <property type="protein sequence ID" value="MFD2697520.1"/>
    <property type="molecule type" value="Genomic_DNA"/>
</dbReference>
<dbReference type="PANTHER" id="PTHR11088:SF60">
    <property type="entry name" value="TRNA DIMETHYLALLYLTRANSFERASE"/>
    <property type="match status" value="1"/>
</dbReference>
<dbReference type="SUPFAM" id="SSF52540">
    <property type="entry name" value="P-loop containing nucleoside triphosphate hydrolases"/>
    <property type="match status" value="2"/>
</dbReference>
<feature type="region of interest" description="Interaction with substrate tRNA" evidence="10">
    <location>
        <begin position="34"/>
        <end position="37"/>
    </location>
</feature>
<dbReference type="Proteomes" id="UP001597357">
    <property type="component" value="Unassembled WGS sequence"/>
</dbReference>
<evidence type="ECO:0000256" key="5">
    <source>
        <dbReference type="ARBA" id="ARBA00022694"/>
    </source>
</evidence>
<keyword evidence="7 10" id="KW-0067">ATP-binding</keyword>
<comment type="cofactor">
    <cofactor evidence="1 10">
        <name>Mg(2+)</name>
        <dbReference type="ChEBI" id="CHEBI:18420"/>
    </cofactor>
</comment>
<dbReference type="InterPro" id="IPR018022">
    <property type="entry name" value="IPT"/>
</dbReference>
<evidence type="ECO:0000256" key="3">
    <source>
        <dbReference type="ARBA" id="ARBA00005842"/>
    </source>
</evidence>
<organism evidence="14 15">
    <name type="scientific">Mesonia sediminis</name>
    <dbReference type="NCBI Taxonomy" id="1703946"/>
    <lineage>
        <taxon>Bacteria</taxon>
        <taxon>Pseudomonadati</taxon>
        <taxon>Bacteroidota</taxon>
        <taxon>Flavobacteriia</taxon>
        <taxon>Flavobacteriales</taxon>
        <taxon>Flavobacteriaceae</taxon>
        <taxon>Mesonia</taxon>
    </lineage>
</organism>
<evidence type="ECO:0000256" key="1">
    <source>
        <dbReference type="ARBA" id="ARBA00001946"/>
    </source>
</evidence>
<feature type="binding site" evidence="10">
    <location>
        <begin position="11"/>
        <end position="16"/>
    </location>
    <ligand>
        <name>substrate</name>
    </ligand>
</feature>
<accession>A0ABW5SG21</accession>
<comment type="similarity">
    <text evidence="3 10 13">Belongs to the IPP transferase family.</text>
</comment>
<comment type="catalytic activity">
    <reaction evidence="9 10 11">
        <text>adenosine(37) in tRNA + dimethylallyl diphosphate = N(6)-dimethylallyladenosine(37) in tRNA + diphosphate</text>
        <dbReference type="Rhea" id="RHEA:26482"/>
        <dbReference type="Rhea" id="RHEA-COMP:10162"/>
        <dbReference type="Rhea" id="RHEA-COMP:10375"/>
        <dbReference type="ChEBI" id="CHEBI:33019"/>
        <dbReference type="ChEBI" id="CHEBI:57623"/>
        <dbReference type="ChEBI" id="CHEBI:74411"/>
        <dbReference type="ChEBI" id="CHEBI:74415"/>
        <dbReference type="EC" id="2.5.1.75"/>
    </reaction>
</comment>
<evidence type="ECO:0000313" key="14">
    <source>
        <dbReference type="EMBL" id="MFD2697520.1"/>
    </source>
</evidence>
<dbReference type="NCBIfam" id="TIGR00174">
    <property type="entry name" value="miaA"/>
    <property type="match status" value="1"/>
</dbReference>
<comment type="caution">
    <text evidence="10">Lacks conserved residue(s) required for the propagation of feature annotation.</text>
</comment>
<sequence>MNNLIHILGPTAIGKTALAIKVAQHFNTEIISADSRQFYKEMNIGTAVPSLSELKAAKHHYIQNKSIHQEFSVGDFEKEVIPLIDKLFQDKNPLVMVGGSGLYIKAITDGLDQFPDIDPHIRENLNQRYAEEGLEKLAEELRELDPEYAAKADLQNKQRVIRALEICLGAPQNFSFYRTQNKKERNFKNIKIGLEADRAILYERIEKRVDLMLEMGLLEEARNLYSNRELNALNTVGYKELFAYFDGKWTLDFAIAEIKKNTRRFAKRQLTWFKKDPEIKWFDYTQDSKTIIHYIEQKTLAK</sequence>
<proteinExistence type="inferred from homology"/>
<evidence type="ECO:0000256" key="10">
    <source>
        <dbReference type="HAMAP-Rule" id="MF_00185"/>
    </source>
</evidence>
<dbReference type="InterPro" id="IPR039657">
    <property type="entry name" value="Dimethylallyltransferase"/>
</dbReference>
<comment type="subunit">
    <text evidence="10">Monomer.</text>
</comment>
<comment type="function">
    <text evidence="2 10 12">Catalyzes the transfer of a dimethylallyl group onto the adenine at position 37 in tRNAs that read codons beginning with uridine, leading to the formation of N6-(dimethylallyl)adenosine (i(6)A).</text>
</comment>
<feature type="site" description="Interaction with substrate tRNA" evidence="10">
    <location>
        <position position="122"/>
    </location>
</feature>
<dbReference type="HAMAP" id="MF_00185">
    <property type="entry name" value="IPP_trans"/>
    <property type="match status" value="1"/>
</dbReference>
<evidence type="ECO:0000313" key="15">
    <source>
        <dbReference type="Proteomes" id="UP001597357"/>
    </source>
</evidence>
<evidence type="ECO:0000256" key="7">
    <source>
        <dbReference type="ARBA" id="ARBA00022840"/>
    </source>
</evidence>
<dbReference type="Pfam" id="PF01715">
    <property type="entry name" value="IPPT"/>
    <property type="match status" value="1"/>
</dbReference>
<dbReference type="PANTHER" id="PTHR11088">
    <property type="entry name" value="TRNA DIMETHYLALLYLTRANSFERASE"/>
    <property type="match status" value="1"/>
</dbReference>